<name>A0A427AWB4_ENSVE</name>
<organism evidence="1 2">
    <name type="scientific">Ensete ventricosum</name>
    <name type="common">Abyssinian banana</name>
    <name type="synonym">Musa ensete</name>
    <dbReference type="NCBI Taxonomy" id="4639"/>
    <lineage>
        <taxon>Eukaryota</taxon>
        <taxon>Viridiplantae</taxon>
        <taxon>Streptophyta</taxon>
        <taxon>Embryophyta</taxon>
        <taxon>Tracheophyta</taxon>
        <taxon>Spermatophyta</taxon>
        <taxon>Magnoliopsida</taxon>
        <taxon>Liliopsida</taxon>
        <taxon>Zingiberales</taxon>
        <taxon>Musaceae</taxon>
        <taxon>Ensete</taxon>
    </lineage>
</organism>
<comment type="caution">
    <text evidence="1">The sequence shown here is derived from an EMBL/GenBank/DDBJ whole genome shotgun (WGS) entry which is preliminary data.</text>
</comment>
<proteinExistence type="predicted"/>
<accession>A0A427AWB4</accession>
<gene>
    <name evidence="1" type="ORF">B296_00000645</name>
</gene>
<sequence>MTIELLSEVRERYNISREYELHTPLPKQRPYNVYPNGFGLSIDTLEAGLRDLGEMEDWAEGDKYSITRMTELSEAEVDTPLKAR</sequence>
<dbReference type="EMBL" id="AMZH03001147">
    <property type="protein sequence ID" value="RRT80417.1"/>
    <property type="molecule type" value="Genomic_DNA"/>
</dbReference>
<evidence type="ECO:0000313" key="1">
    <source>
        <dbReference type="EMBL" id="RRT80417.1"/>
    </source>
</evidence>
<dbReference type="AlphaFoldDB" id="A0A427AWB4"/>
<protein>
    <submittedName>
        <fullName evidence="1">Uncharacterized protein</fullName>
    </submittedName>
</protein>
<reference evidence="1 2" key="1">
    <citation type="journal article" date="2014" name="Agronomy (Basel)">
        <title>A Draft Genome Sequence for Ensete ventricosum, the Drought-Tolerant Tree Against Hunger.</title>
        <authorList>
            <person name="Harrison J."/>
            <person name="Moore K.A."/>
            <person name="Paszkiewicz K."/>
            <person name="Jones T."/>
            <person name="Grant M."/>
            <person name="Ambacheew D."/>
            <person name="Muzemil S."/>
            <person name="Studholme D.J."/>
        </authorList>
    </citation>
    <scope>NUCLEOTIDE SEQUENCE [LARGE SCALE GENOMIC DNA]</scope>
</reference>
<evidence type="ECO:0000313" key="2">
    <source>
        <dbReference type="Proteomes" id="UP000287651"/>
    </source>
</evidence>
<dbReference type="Proteomes" id="UP000287651">
    <property type="component" value="Unassembled WGS sequence"/>
</dbReference>